<comment type="function">
    <text evidence="8 9">Required for the first step of histidine biosynthesis. May allow the feedback regulation of ATP phosphoribosyltransferase activity by histidine.</text>
</comment>
<dbReference type="Gene3D" id="3.30.930.10">
    <property type="entry name" value="Bira Bifunctional Protein, Domain 2"/>
    <property type="match status" value="1"/>
</dbReference>
<dbReference type="InterPro" id="IPR041715">
    <property type="entry name" value="HisRS-like_core"/>
</dbReference>
<keyword evidence="6 9" id="KW-0028">Amino-acid biosynthesis</keyword>
<dbReference type="PIRSF" id="PIRSF001549">
    <property type="entry name" value="His-tRNA_synth"/>
    <property type="match status" value="1"/>
</dbReference>
<evidence type="ECO:0000256" key="10">
    <source>
        <dbReference type="PIRSR" id="PIRSR001549-1"/>
    </source>
</evidence>
<dbReference type="InterPro" id="IPR004516">
    <property type="entry name" value="HisRS/HisZ"/>
</dbReference>
<evidence type="ECO:0000256" key="6">
    <source>
        <dbReference type="ARBA" id="ARBA00022605"/>
    </source>
</evidence>
<evidence type="ECO:0000256" key="9">
    <source>
        <dbReference type="HAMAP-Rule" id="MF_00125"/>
    </source>
</evidence>
<dbReference type="GO" id="GO:0140096">
    <property type="term" value="F:catalytic activity, acting on a protein"/>
    <property type="evidence" value="ECO:0007669"/>
    <property type="project" value="UniProtKB-ARBA"/>
</dbReference>
<dbReference type="UniPathway" id="UPA00031">
    <property type="reaction ID" value="UER00006"/>
</dbReference>
<name>A0A1M5QET5_9BACI</name>
<comment type="similarity">
    <text evidence="3 9">Belongs to the class-II aminoacyl-tRNA synthetase family. HisZ subfamily.</text>
</comment>
<comment type="miscellaneous">
    <text evidence="9">This function is generally fulfilled by the C-terminal part of HisG, which is missing in some bacteria such as this one.</text>
</comment>
<evidence type="ECO:0000313" key="12">
    <source>
        <dbReference type="EMBL" id="SHH12685.1"/>
    </source>
</evidence>
<dbReference type="GO" id="GO:0005737">
    <property type="term" value="C:cytoplasm"/>
    <property type="evidence" value="ECO:0007669"/>
    <property type="project" value="UniProtKB-SubCell"/>
</dbReference>
<evidence type="ECO:0000256" key="2">
    <source>
        <dbReference type="ARBA" id="ARBA00004667"/>
    </source>
</evidence>
<feature type="binding site" evidence="10">
    <location>
        <position position="119"/>
    </location>
    <ligand>
        <name>L-histidine</name>
        <dbReference type="ChEBI" id="CHEBI:57595"/>
    </ligand>
</feature>
<accession>A0A1M5QET5</accession>
<keyword evidence="12" id="KW-0328">Glycosyltransferase</keyword>
<dbReference type="PANTHER" id="PTHR43707">
    <property type="entry name" value="HISTIDYL-TRNA SYNTHETASE"/>
    <property type="match status" value="1"/>
</dbReference>
<evidence type="ECO:0000256" key="8">
    <source>
        <dbReference type="ARBA" id="ARBA00025246"/>
    </source>
</evidence>
<evidence type="ECO:0000313" key="13">
    <source>
        <dbReference type="Proteomes" id="UP000184079"/>
    </source>
</evidence>
<dbReference type="SUPFAM" id="SSF55681">
    <property type="entry name" value="Class II aaRS and biotin synthetases"/>
    <property type="match status" value="1"/>
</dbReference>
<dbReference type="Proteomes" id="UP000184079">
    <property type="component" value="Unassembled WGS sequence"/>
</dbReference>
<evidence type="ECO:0000256" key="5">
    <source>
        <dbReference type="ARBA" id="ARBA00022490"/>
    </source>
</evidence>
<dbReference type="InterPro" id="IPR045864">
    <property type="entry name" value="aa-tRNA-synth_II/BPL/LPL"/>
</dbReference>
<protein>
    <recommendedName>
        <fullName evidence="4 9">ATP phosphoribosyltransferase regulatory subunit</fullName>
    </recommendedName>
</protein>
<evidence type="ECO:0000256" key="3">
    <source>
        <dbReference type="ARBA" id="ARBA00005539"/>
    </source>
</evidence>
<feature type="domain" description="Class II Histidinyl-tRNA synthetase (HisRS)-like catalytic core" evidence="11">
    <location>
        <begin position="18"/>
        <end position="313"/>
    </location>
</feature>
<dbReference type="InterPro" id="IPR004517">
    <property type="entry name" value="HisZ"/>
</dbReference>
<evidence type="ECO:0000259" key="11">
    <source>
        <dbReference type="Pfam" id="PF13393"/>
    </source>
</evidence>
<feature type="binding site" evidence="10">
    <location>
        <position position="123"/>
    </location>
    <ligand>
        <name>L-histidine</name>
        <dbReference type="ChEBI" id="CHEBI:57595"/>
    </ligand>
</feature>
<dbReference type="CDD" id="cd00773">
    <property type="entry name" value="HisRS-like_core"/>
    <property type="match status" value="1"/>
</dbReference>
<feature type="binding site" evidence="10">
    <location>
        <begin position="77"/>
        <end position="79"/>
    </location>
    <ligand>
        <name>L-histidine</name>
        <dbReference type="ChEBI" id="CHEBI:57595"/>
    </ligand>
</feature>
<comment type="subcellular location">
    <subcellularLocation>
        <location evidence="1 9">Cytoplasm</location>
    </subcellularLocation>
</comment>
<keyword evidence="7 9" id="KW-0368">Histidine biosynthesis</keyword>
<comment type="pathway">
    <text evidence="2 9">Amino-acid biosynthesis; L-histidine biosynthesis; L-histidine from 5-phospho-alpha-D-ribose 1-diphosphate: step 1/9.</text>
</comment>
<sequence length="412" mass="46261">MMHPLLHTPYLGNGLLQQRDAIIATLKQRFKTYGYKQIQTAALEPYDLYVGNPKIGNTDDMIKVVDTSGKVLVLRPDVTIPITQQIATTQMNGGEDTRLFYIMDVFSYRFEDDQKQRTQAGVEYFNNRTPAGDAEVIALAIHILKDCGFPEFKLEIGHAGFFRALLAQANLSNEQIAPLQTYIQTKNIAEMVDYLATLPIQETVKQAMQYIPFLYGEPNEVMEKIKRHGLNGILQAELTYLVNVYNSIQAYGLTDHIVFNLGLINDMNYYSDVIFQGFVNQVGKPVVMGGRYDSLGDYFGARIPAIGFAFDVDLLLHAAKQHGLLSTLIEEEPIAIYYDVAAQKEALAIALALRERGYAVVTYSTNGDQHTASKETVHIICEADSYNLYYGKQAISFQHISELIQLLQERGS</sequence>
<dbReference type="Pfam" id="PF13393">
    <property type="entry name" value="tRNA-synt_His"/>
    <property type="match status" value="1"/>
</dbReference>
<keyword evidence="12" id="KW-0808">Transferase</keyword>
<keyword evidence="5 9" id="KW-0963">Cytoplasm</keyword>
<dbReference type="GO" id="GO:0000105">
    <property type="term" value="P:L-histidine biosynthetic process"/>
    <property type="evidence" value="ECO:0007669"/>
    <property type="project" value="UniProtKB-UniRule"/>
</dbReference>
<dbReference type="GO" id="GO:0016757">
    <property type="term" value="F:glycosyltransferase activity"/>
    <property type="evidence" value="ECO:0007669"/>
    <property type="project" value="UniProtKB-KW"/>
</dbReference>
<keyword evidence="13" id="KW-1185">Reference proteome</keyword>
<dbReference type="RefSeq" id="WP_073006420.1">
    <property type="nucleotide sequence ID" value="NZ_FQXD01000004.1"/>
</dbReference>
<dbReference type="GO" id="GO:0006427">
    <property type="term" value="P:histidyl-tRNA aminoacylation"/>
    <property type="evidence" value="ECO:0007669"/>
    <property type="project" value="TreeGrafter"/>
</dbReference>
<evidence type="ECO:0000256" key="4">
    <source>
        <dbReference type="ARBA" id="ARBA00020397"/>
    </source>
</evidence>
<comment type="subunit">
    <text evidence="9">Heteromultimer composed of HisG and HisZ subunits.</text>
</comment>
<dbReference type="EMBL" id="FQXD01000004">
    <property type="protein sequence ID" value="SHH12685.1"/>
    <property type="molecule type" value="Genomic_DNA"/>
</dbReference>
<reference evidence="13" key="1">
    <citation type="submission" date="2016-11" db="EMBL/GenBank/DDBJ databases">
        <authorList>
            <person name="Varghese N."/>
            <person name="Submissions S."/>
        </authorList>
    </citation>
    <scope>NUCLEOTIDE SEQUENCE [LARGE SCALE GENOMIC DNA]</scope>
    <source>
        <strain evidence="13">CGMCC 1.6496</strain>
    </source>
</reference>
<dbReference type="OrthoDB" id="9800814at2"/>
<dbReference type="GO" id="GO:0004821">
    <property type="term" value="F:histidine-tRNA ligase activity"/>
    <property type="evidence" value="ECO:0007669"/>
    <property type="project" value="TreeGrafter"/>
</dbReference>
<dbReference type="AlphaFoldDB" id="A0A1M5QET5"/>
<organism evidence="12 13">
    <name type="scientific">Virgibacillus chiguensis</name>
    <dbReference type="NCBI Taxonomy" id="411959"/>
    <lineage>
        <taxon>Bacteria</taxon>
        <taxon>Bacillati</taxon>
        <taxon>Bacillota</taxon>
        <taxon>Bacilli</taxon>
        <taxon>Bacillales</taxon>
        <taxon>Bacillaceae</taxon>
        <taxon>Virgibacillus</taxon>
    </lineage>
</organism>
<dbReference type="HAMAP" id="MF_00125">
    <property type="entry name" value="HisZ"/>
    <property type="match status" value="1"/>
</dbReference>
<dbReference type="PANTHER" id="PTHR43707:SF6">
    <property type="entry name" value="ATP PHOSPHORIBOSYLTRANSFERASE REGULATORY SUBUNIT"/>
    <property type="match status" value="1"/>
</dbReference>
<proteinExistence type="inferred from homology"/>
<gene>
    <name evidence="9" type="primary">hisZ</name>
    <name evidence="12" type="ORF">SAMN05421807_104107</name>
</gene>
<feature type="binding site" evidence="10">
    <location>
        <begin position="269"/>
        <end position="270"/>
    </location>
    <ligand>
        <name>L-histidine</name>
        <dbReference type="ChEBI" id="CHEBI:57595"/>
    </ligand>
</feature>
<evidence type="ECO:0000256" key="1">
    <source>
        <dbReference type="ARBA" id="ARBA00004496"/>
    </source>
</evidence>
<evidence type="ECO:0000256" key="7">
    <source>
        <dbReference type="ARBA" id="ARBA00023102"/>
    </source>
</evidence>